<dbReference type="Gene3D" id="3.40.50.720">
    <property type="entry name" value="NAD(P)-binding Rossmann-like Domain"/>
    <property type="match status" value="1"/>
</dbReference>
<dbReference type="SUPFAM" id="SSF51735">
    <property type="entry name" value="NAD(P)-binding Rossmann-fold domains"/>
    <property type="match status" value="1"/>
</dbReference>
<dbReference type="PANTHER" id="PTHR24320:SF274">
    <property type="entry name" value="CHAIN DEHYDROGENASE, PUTATIVE (AFU_ORTHOLOGUE AFUA_4G00440)-RELATED"/>
    <property type="match status" value="1"/>
</dbReference>
<name>A0ABQ2CF67_9MICC</name>
<dbReference type="PRINTS" id="PR00081">
    <property type="entry name" value="GDHRDH"/>
</dbReference>
<reference evidence="6" key="1">
    <citation type="journal article" date="2019" name="Int. J. Syst. Evol. Microbiol.">
        <title>The Global Catalogue of Microorganisms (GCM) 10K type strain sequencing project: providing services to taxonomists for standard genome sequencing and annotation.</title>
        <authorList>
            <consortium name="The Broad Institute Genomics Platform"/>
            <consortium name="The Broad Institute Genome Sequencing Center for Infectious Disease"/>
            <person name="Wu L."/>
            <person name="Ma J."/>
        </authorList>
    </citation>
    <scope>NUCLEOTIDE SEQUENCE [LARGE SCALE GENOMIC DNA]</scope>
    <source>
        <strain evidence="6">CGMCC 1.3601</strain>
    </source>
</reference>
<evidence type="ECO:0000256" key="2">
    <source>
        <dbReference type="ARBA" id="ARBA00023002"/>
    </source>
</evidence>
<evidence type="ECO:0000313" key="5">
    <source>
        <dbReference type="EMBL" id="GGI83647.1"/>
    </source>
</evidence>
<dbReference type="InterPro" id="IPR002347">
    <property type="entry name" value="SDR_fam"/>
</dbReference>
<keyword evidence="4" id="KW-0732">Signal</keyword>
<sequence>MTLTTAPLTRRGLLLTGAALGAGILAGCTSTPPQDAPTPAPRDAAPDPTGVQAQGDHYGVGLYNTRQVADELMWIDENVQPLDGDRKRILITGSTAGAGQLAAAYLLKRGHTVVAHARNEQRAADVHRDLPGLEDVVIGDLLDLEQTRALAGQINALGRFDVIIHNAGEYGLPDSDLLNSNSLAPYLLTALVTPPRQLSYLSSDLHLGGGLRLDEVRSGEGIGYGDSKLHMAMIATAAARLWPDRQVNAVAPGWIPTLMGFHNGNTTTPDSLRDGYMTQVWLAEGVEPGSDVTGEFLFHQQVETRVNELVYDTRAQDQLLAAYAERTGVAFPTEG</sequence>
<dbReference type="PROSITE" id="PS51318">
    <property type="entry name" value="TAT"/>
    <property type="match status" value="1"/>
</dbReference>
<comment type="similarity">
    <text evidence="1">Belongs to the short-chain dehydrogenases/reductases (SDR) family.</text>
</comment>
<dbReference type="Pfam" id="PF00106">
    <property type="entry name" value="adh_short"/>
    <property type="match status" value="1"/>
</dbReference>
<dbReference type="Proteomes" id="UP000658754">
    <property type="component" value="Unassembled WGS sequence"/>
</dbReference>
<dbReference type="PANTHER" id="PTHR24320">
    <property type="entry name" value="RETINOL DEHYDROGENASE"/>
    <property type="match status" value="1"/>
</dbReference>
<dbReference type="RefSeq" id="WP_229675323.1">
    <property type="nucleotide sequence ID" value="NZ_BMKV01000003.1"/>
</dbReference>
<evidence type="ECO:0000256" key="4">
    <source>
        <dbReference type="SAM" id="SignalP"/>
    </source>
</evidence>
<evidence type="ECO:0000313" key="6">
    <source>
        <dbReference type="Proteomes" id="UP000658754"/>
    </source>
</evidence>
<feature type="region of interest" description="Disordered" evidence="3">
    <location>
        <begin position="29"/>
        <end position="57"/>
    </location>
</feature>
<dbReference type="EMBL" id="BMKV01000003">
    <property type="protein sequence ID" value="GGI83647.1"/>
    <property type="molecule type" value="Genomic_DNA"/>
</dbReference>
<accession>A0ABQ2CF67</accession>
<gene>
    <name evidence="5" type="ORF">GCM10007175_21220</name>
</gene>
<keyword evidence="2" id="KW-0560">Oxidoreductase</keyword>
<organism evidence="5 6">
    <name type="scientific">Pseudarthrobacter scleromae</name>
    <dbReference type="NCBI Taxonomy" id="158897"/>
    <lineage>
        <taxon>Bacteria</taxon>
        <taxon>Bacillati</taxon>
        <taxon>Actinomycetota</taxon>
        <taxon>Actinomycetes</taxon>
        <taxon>Micrococcales</taxon>
        <taxon>Micrococcaceae</taxon>
        <taxon>Pseudarthrobacter</taxon>
    </lineage>
</organism>
<keyword evidence="6" id="KW-1185">Reference proteome</keyword>
<comment type="caution">
    <text evidence="5">The sequence shown here is derived from an EMBL/GenBank/DDBJ whole genome shotgun (WGS) entry which is preliminary data.</text>
</comment>
<proteinExistence type="inferred from homology"/>
<feature type="chain" id="PRO_5046850387" evidence="4">
    <location>
        <begin position="22"/>
        <end position="335"/>
    </location>
</feature>
<protein>
    <submittedName>
        <fullName evidence="5">Uncharacterized protein</fullName>
    </submittedName>
</protein>
<evidence type="ECO:0000256" key="3">
    <source>
        <dbReference type="SAM" id="MobiDB-lite"/>
    </source>
</evidence>
<feature type="signal peptide" evidence="4">
    <location>
        <begin position="1"/>
        <end position="21"/>
    </location>
</feature>
<evidence type="ECO:0000256" key="1">
    <source>
        <dbReference type="ARBA" id="ARBA00006484"/>
    </source>
</evidence>
<dbReference type="InterPro" id="IPR006311">
    <property type="entry name" value="TAT_signal"/>
</dbReference>
<dbReference type="InterPro" id="IPR036291">
    <property type="entry name" value="NAD(P)-bd_dom_sf"/>
</dbReference>